<dbReference type="AlphaFoldDB" id="G0U1C2"/>
<reference evidence="1" key="1">
    <citation type="journal article" date="2012" name="Proc. Natl. Acad. Sci. U.S.A.">
        <title>Antigenic diversity is generated by distinct evolutionary mechanisms in African trypanosome species.</title>
        <authorList>
            <person name="Jackson A.P."/>
            <person name="Berry A."/>
            <person name="Aslett M."/>
            <person name="Allison H.C."/>
            <person name="Burton P."/>
            <person name="Vavrova-Anderson J."/>
            <person name="Brown R."/>
            <person name="Browne H."/>
            <person name="Corton N."/>
            <person name="Hauser H."/>
            <person name="Gamble J."/>
            <person name="Gilderthorp R."/>
            <person name="Marcello L."/>
            <person name="McQuillan J."/>
            <person name="Otto T.D."/>
            <person name="Quail M.A."/>
            <person name="Sanders M.J."/>
            <person name="van Tonder A."/>
            <person name="Ginger M.L."/>
            <person name="Field M.C."/>
            <person name="Barry J.D."/>
            <person name="Hertz-Fowler C."/>
            <person name="Berriman M."/>
        </authorList>
    </citation>
    <scope>NUCLEOTIDE SEQUENCE</scope>
    <source>
        <strain evidence="1">Y486</strain>
    </source>
</reference>
<sequence length="336" mass="37680">MALGTTGVVQRIKTSNTNTNTNTLTISPHWEKRHSSPCPNMPQRCSSESLEHQLAAMLHEQLAIEERVAQQGQLMRRITHNFSLLRDWGARKIYRNFSLHDLLILSAYLEHPGTAGEEATTRVDQVAGEGEMEHAQCAPHVVDNAYAEERWSFPALELLEEAKNTYAMFVRGRVLEECSDSSDCVKQFNTLTAASFYLLLPHLVDILDDLVSAPFLQTGGEAVAYTLDARLPDSKPNAEWCTSLARVFSFVELGLQHFPEVVCRSDLLPRLRERLYKLQQERNLLISATKTNDTGNGEAVPERVAKLCDRSVALLDDVRRAEMCAAEDDIDSCLAH</sequence>
<organism evidence="1">
    <name type="scientific">Trypanosoma vivax (strain Y486)</name>
    <dbReference type="NCBI Taxonomy" id="1055687"/>
    <lineage>
        <taxon>Eukaryota</taxon>
        <taxon>Discoba</taxon>
        <taxon>Euglenozoa</taxon>
        <taxon>Kinetoplastea</taxon>
        <taxon>Metakinetoplastina</taxon>
        <taxon>Trypanosomatida</taxon>
        <taxon>Trypanosomatidae</taxon>
        <taxon>Trypanosoma</taxon>
        <taxon>Duttonella</taxon>
    </lineage>
</organism>
<proteinExistence type="predicted"/>
<name>G0U1C2_TRYVY</name>
<dbReference type="VEuPathDB" id="TriTrypDB:TvY486_0804850"/>
<gene>
    <name evidence="1" type="ORF">TVY486_0804850</name>
</gene>
<accession>G0U1C2</accession>
<protein>
    <submittedName>
        <fullName evidence="1">Uncharacterized protein</fullName>
    </submittedName>
</protein>
<evidence type="ECO:0000313" key="1">
    <source>
        <dbReference type="EMBL" id="CCC49877.1"/>
    </source>
</evidence>
<dbReference type="EMBL" id="HE573024">
    <property type="protein sequence ID" value="CCC49877.1"/>
    <property type="molecule type" value="Genomic_DNA"/>
</dbReference>